<proteinExistence type="predicted"/>
<reference evidence="1 2" key="1">
    <citation type="journal article" date="2015" name="J. Biotechnol.">
        <title>Complete genome sequence of a malodorant-producing acetogen, Clostridium scatologenes ATCC 25775(T).</title>
        <authorList>
            <person name="Zhu Z."/>
            <person name="Guo T."/>
            <person name="Zheng H."/>
            <person name="Song T."/>
            <person name="Ouyang P."/>
            <person name="Xie J."/>
        </authorList>
    </citation>
    <scope>NUCLEOTIDE SEQUENCE [LARGE SCALE GENOMIC DNA]</scope>
    <source>
        <strain evidence="1 2">ATCC 25775</strain>
    </source>
</reference>
<organism evidence="1 2">
    <name type="scientific">Clostridium scatologenes</name>
    <dbReference type="NCBI Taxonomy" id="1548"/>
    <lineage>
        <taxon>Bacteria</taxon>
        <taxon>Bacillati</taxon>
        <taxon>Bacillota</taxon>
        <taxon>Clostridia</taxon>
        <taxon>Eubacteriales</taxon>
        <taxon>Clostridiaceae</taxon>
        <taxon>Clostridium</taxon>
    </lineage>
</organism>
<dbReference type="HOGENOM" id="CLU_2715316_0_0_9"/>
<dbReference type="AlphaFoldDB" id="A0A0E3K3Z1"/>
<dbReference type="RefSeq" id="WP_029159415.1">
    <property type="nucleotide sequence ID" value="NZ_CP009933.1"/>
</dbReference>
<dbReference type="EMBL" id="CP009933">
    <property type="protein sequence ID" value="AKA71555.1"/>
    <property type="molecule type" value="Genomic_DNA"/>
</dbReference>
<dbReference type="STRING" id="1548.CSCA_4430"/>
<accession>A0A0E3K3Z1</accession>
<evidence type="ECO:0000313" key="1">
    <source>
        <dbReference type="EMBL" id="AKA71555.1"/>
    </source>
</evidence>
<dbReference type="KEGG" id="csq:CSCA_4430"/>
<name>A0A0E3K3Z1_CLOSL</name>
<gene>
    <name evidence="1" type="ORF">CSCA_4430</name>
</gene>
<sequence>MILKSVITKDPVFDVKSFNSSKVTKKDFIYTGVDIRNTFNENGTVKSWTGSADAYVKSNPNPVNEYGGNNEK</sequence>
<dbReference type="Proteomes" id="UP000033115">
    <property type="component" value="Chromosome"/>
</dbReference>
<protein>
    <submittedName>
        <fullName evidence="1">Uncharacterized protein</fullName>
    </submittedName>
</protein>
<evidence type="ECO:0000313" key="2">
    <source>
        <dbReference type="Proteomes" id="UP000033115"/>
    </source>
</evidence>
<keyword evidence="2" id="KW-1185">Reference proteome</keyword>